<dbReference type="SUPFAM" id="SSF56219">
    <property type="entry name" value="DNase I-like"/>
    <property type="match status" value="1"/>
</dbReference>
<dbReference type="Pfam" id="PF14529">
    <property type="entry name" value="Exo_endo_phos_2"/>
    <property type="match status" value="1"/>
</dbReference>
<dbReference type="Gene3D" id="3.60.10.10">
    <property type="entry name" value="Endonuclease/exonuclease/phosphatase"/>
    <property type="match status" value="1"/>
</dbReference>
<keyword evidence="2" id="KW-0808">Transferase</keyword>
<name>A0A8X6LDY8_TRICU</name>
<keyword evidence="2" id="KW-0548">Nucleotidyltransferase</keyword>
<proteinExistence type="predicted"/>
<dbReference type="InterPro" id="IPR036691">
    <property type="entry name" value="Endo/exonu/phosph_ase_sf"/>
</dbReference>
<feature type="domain" description="Endonuclease/exonuclease/phosphatase" evidence="1">
    <location>
        <begin position="111"/>
        <end position="221"/>
    </location>
</feature>
<dbReference type="InterPro" id="IPR005135">
    <property type="entry name" value="Endo/exonuclease/phosphatase"/>
</dbReference>
<reference evidence="2" key="1">
    <citation type="submission" date="2020-07" db="EMBL/GenBank/DDBJ databases">
        <title>Multicomponent nature underlies the extraordinary mechanical properties of spider dragline silk.</title>
        <authorList>
            <person name="Kono N."/>
            <person name="Nakamura H."/>
            <person name="Mori M."/>
            <person name="Yoshida Y."/>
            <person name="Ohtoshi R."/>
            <person name="Malay A.D."/>
            <person name="Moran D.A.P."/>
            <person name="Tomita M."/>
            <person name="Numata K."/>
            <person name="Arakawa K."/>
        </authorList>
    </citation>
    <scope>NUCLEOTIDE SEQUENCE</scope>
</reference>
<gene>
    <name evidence="2" type="primary">X-elementORF2_302</name>
    <name evidence="2" type="ORF">TNCT_478671</name>
</gene>
<protein>
    <submittedName>
        <fullName evidence="2">Putative RNA-directed DNA polymerase from transposon X-element</fullName>
    </submittedName>
</protein>
<dbReference type="GO" id="GO:0003964">
    <property type="term" value="F:RNA-directed DNA polymerase activity"/>
    <property type="evidence" value="ECO:0007669"/>
    <property type="project" value="UniProtKB-KW"/>
</dbReference>
<organism evidence="2 3">
    <name type="scientific">Trichonephila clavata</name>
    <name type="common">Joro spider</name>
    <name type="synonym">Nephila clavata</name>
    <dbReference type="NCBI Taxonomy" id="2740835"/>
    <lineage>
        <taxon>Eukaryota</taxon>
        <taxon>Metazoa</taxon>
        <taxon>Ecdysozoa</taxon>
        <taxon>Arthropoda</taxon>
        <taxon>Chelicerata</taxon>
        <taxon>Arachnida</taxon>
        <taxon>Araneae</taxon>
        <taxon>Araneomorphae</taxon>
        <taxon>Entelegynae</taxon>
        <taxon>Araneoidea</taxon>
        <taxon>Nephilidae</taxon>
        <taxon>Trichonephila</taxon>
    </lineage>
</organism>
<evidence type="ECO:0000259" key="1">
    <source>
        <dbReference type="Pfam" id="PF14529"/>
    </source>
</evidence>
<dbReference type="PANTHER" id="PTHR33273">
    <property type="entry name" value="DOMAIN-CONTAINING PROTEIN, PUTATIVE-RELATED"/>
    <property type="match status" value="1"/>
</dbReference>
<dbReference type="EMBL" id="BMAO01015891">
    <property type="protein sequence ID" value="GFR04977.1"/>
    <property type="molecule type" value="Genomic_DNA"/>
</dbReference>
<keyword evidence="3" id="KW-1185">Reference proteome</keyword>
<evidence type="ECO:0000313" key="3">
    <source>
        <dbReference type="Proteomes" id="UP000887116"/>
    </source>
</evidence>
<keyword evidence="2" id="KW-0695">RNA-directed DNA polymerase</keyword>
<dbReference type="Proteomes" id="UP000887116">
    <property type="component" value="Unassembled WGS sequence"/>
</dbReference>
<evidence type="ECO:0000313" key="2">
    <source>
        <dbReference type="EMBL" id="GFR04977.1"/>
    </source>
</evidence>
<comment type="caution">
    <text evidence="2">The sequence shown here is derived from an EMBL/GenBank/DDBJ whole genome shotgun (WGS) entry which is preliminary data.</text>
</comment>
<dbReference type="PANTHER" id="PTHR33273:SF2">
    <property type="entry name" value="ENDONUCLEASE_EXONUCLEASE_PHOSPHATASE DOMAIN-CONTAINING PROTEIN"/>
    <property type="match status" value="1"/>
</dbReference>
<dbReference type="AlphaFoldDB" id="A0A8X6LDY8"/>
<sequence length="261" mass="29896">MIAFNRVCQNHASLQITSWNAQALRSCVHELEELINDWNPDVTLVQETQLRPCNKVEIPNFNFYQTDRLTHGGGGTAIFIKRSISHHQIFIPSQSFENMAIILNRSNAKPITIVSVYRPHPPIKINEQDLQQFFRNRDCCLIIGDFNAKHRYWNPHPRINQARTVIFKFCNKMSISIHAPDRPTRFDAHGVNTTLGIALAKGLHSMTTISISELTSNHNPVNFDILLNNFTSAPLNTFSFPNWQKFQAVLSRYIPGNPHLK</sequence>
<accession>A0A8X6LDY8</accession>
<dbReference type="OrthoDB" id="6437002at2759"/>